<protein>
    <recommendedName>
        <fullName evidence="5">Nudix hydrolase domain-containing protein</fullName>
    </recommendedName>
</protein>
<name>A0ABS2RGS1_9ACTN</name>
<dbReference type="SUPFAM" id="SSF55811">
    <property type="entry name" value="Nudix"/>
    <property type="match status" value="1"/>
</dbReference>
<evidence type="ECO:0000313" key="6">
    <source>
        <dbReference type="EMBL" id="MBM7798167.1"/>
    </source>
</evidence>
<gene>
    <name evidence="6" type="ORF">JOE57_001088</name>
</gene>
<evidence type="ECO:0000313" key="7">
    <source>
        <dbReference type="Proteomes" id="UP000704762"/>
    </source>
</evidence>
<feature type="domain" description="Nudix hydrolase" evidence="5">
    <location>
        <begin position="47"/>
        <end position="98"/>
    </location>
</feature>
<dbReference type="Gene3D" id="3.90.79.10">
    <property type="entry name" value="Nucleoside Triphosphate Pyrophosphohydrolase"/>
    <property type="match status" value="1"/>
</dbReference>
<dbReference type="Pfam" id="PF00293">
    <property type="entry name" value="NUDIX"/>
    <property type="match status" value="1"/>
</dbReference>
<evidence type="ECO:0000256" key="1">
    <source>
        <dbReference type="ARBA" id="ARBA00001946"/>
    </source>
</evidence>
<keyword evidence="4" id="KW-0812">Transmembrane</keyword>
<feature type="compositionally biased region" description="Low complexity" evidence="3">
    <location>
        <begin position="101"/>
        <end position="110"/>
    </location>
</feature>
<comment type="caution">
    <text evidence="6">The sequence shown here is derived from an EMBL/GenBank/DDBJ whole genome shotgun (WGS) entry which is preliminary data.</text>
</comment>
<organism evidence="6 7">
    <name type="scientific">Microlunatus panaciterrae</name>
    <dbReference type="NCBI Taxonomy" id="400768"/>
    <lineage>
        <taxon>Bacteria</taxon>
        <taxon>Bacillati</taxon>
        <taxon>Actinomycetota</taxon>
        <taxon>Actinomycetes</taxon>
        <taxon>Propionibacteriales</taxon>
        <taxon>Propionibacteriaceae</taxon>
        <taxon>Microlunatus</taxon>
    </lineage>
</organism>
<dbReference type="PANTHER" id="PTHR11839:SF18">
    <property type="entry name" value="NUDIX HYDROLASE DOMAIN-CONTAINING PROTEIN"/>
    <property type="match status" value="1"/>
</dbReference>
<keyword evidence="4" id="KW-0472">Membrane</keyword>
<dbReference type="EMBL" id="JAFBCF010000001">
    <property type="protein sequence ID" value="MBM7798167.1"/>
    <property type="molecule type" value="Genomic_DNA"/>
</dbReference>
<dbReference type="PANTHER" id="PTHR11839">
    <property type="entry name" value="UDP/ADP-SUGAR PYROPHOSPHATASE"/>
    <property type="match status" value="1"/>
</dbReference>
<feature type="transmembrane region" description="Helical" evidence="4">
    <location>
        <begin position="41"/>
        <end position="63"/>
    </location>
</feature>
<dbReference type="Proteomes" id="UP000704762">
    <property type="component" value="Unassembled WGS sequence"/>
</dbReference>
<comment type="cofactor">
    <cofactor evidence="1">
        <name>Mg(2+)</name>
        <dbReference type="ChEBI" id="CHEBI:18420"/>
    </cofactor>
</comment>
<evidence type="ECO:0000259" key="5">
    <source>
        <dbReference type="Pfam" id="PF00293"/>
    </source>
</evidence>
<accession>A0ABS2RGS1</accession>
<feature type="region of interest" description="Disordered" evidence="3">
    <location>
        <begin position="95"/>
        <end position="118"/>
    </location>
</feature>
<evidence type="ECO:0000256" key="4">
    <source>
        <dbReference type="SAM" id="Phobius"/>
    </source>
</evidence>
<keyword evidence="7" id="KW-1185">Reference proteome</keyword>
<keyword evidence="4" id="KW-1133">Transmembrane helix</keyword>
<dbReference type="RefSeq" id="WP_204916751.1">
    <property type="nucleotide sequence ID" value="NZ_BAAAQP010000011.1"/>
</dbReference>
<dbReference type="InterPro" id="IPR015797">
    <property type="entry name" value="NUDIX_hydrolase-like_dom_sf"/>
</dbReference>
<sequence length="118" mass="12983">MSHQEARSWRIHDEQDLGAFGRGTLKRVSVDLPDGSSFDQYVIVLPEAVVVAAVNAAGSILMVRRHRFIVEQWVWELPGGYVDEGEDLEAAAVRELEEPRPSASRSSPSRDGVASGPR</sequence>
<evidence type="ECO:0000256" key="3">
    <source>
        <dbReference type="SAM" id="MobiDB-lite"/>
    </source>
</evidence>
<keyword evidence="2" id="KW-0378">Hydrolase</keyword>
<proteinExistence type="predicted"/>
<dbReference type="InterPro" id="IPR000086">
    <property type="entry name" value="NUDIX_hydrolase_dom"/>
</dbReference>
<reference evidence="6 7" key="1">
    <citation type="submission" date="2021-01" db="EMBL/GenBank/DDBJ databases">
        <title>Sequencing the genomes of 1000 actinobacteria strains.</title>
        <authorList>
            <person name="Klenk H.-P."/>
        </authorList>
    </citation>
    <scope>NUCLEOTIDE SEQUENCE [LARGE SCALE GENOMIC DNA]</scope>
    <source>
        <strain evidence="6 7">DSM 18662</strain>
    </source>
</reference>
<evidence type="ECO:0000256" key="2">
    <source>
        <dbReference type="ARBA" id="ARBA00022801"/>
    </source>
</evidence>